<proteinExistence type="predicted"/>
<dbReference type="EMBL" id="VSSQ01000013">
    <property type="protein sequence ID" value="MPL60914.1"/>
    <property type="molecule type" value="Genomic_DNA"/>
</dbReference>
<accession>A0A644T252</accession>
<sequence length="433" mass="47133">MHQHFLRADLQEVRPFRLPVLQDLRGLARAGLLRMPLDQAAQLRLPMRVADAAGHDALEVHVILGETFGIVEIGHAPGHAGAEVRADPAKDHRDAAGHVFAAVRATALDHHLGARVAHRKALARAAGGKEIAVGRAIEHGVADDRVLGRDERRGHWRTHHDGAARQALRYIVVGVARNLDLQPRRREGTERLAAGAGQLHGQMVGLQRVAHPEVLHDVARRARADRAQRVAHRIGQLHFLAVLEEAVAVLDDLGIQGVGHVVARLRAVVDDLVPAIDGDQQRVQVEVIKVRRPAADLGQQVGPPDHLVKRARADRGEDLAHFLGVEGDQVDHLVGRAVELGAQHRVLGAHAHRAGVRLALTDHDAAHGDQRRGADAVFLGAHHRRHHDVTAGAQATIRAQRDALAQFVHREDLMRLGQAHFPGQAGELDRGCR</sequence>
<organism evidence="1">
    <name type="scientific">bioreactor metagenome</name>
    <dbReference type="NCBI Taxonomy" id="1076179"/>
    <lineage>
        <taxon>unclassified sequences</taxon>
        <taxon>metagenomes</taxon>
        <taxon>ecological metagenomes</taxon>
    </lineage>
</organism>
<comment type="caution">
    <text evidence="1">The sequence shown here is derived from an EMBL/GenBank/DDBJ whole genome shotgun (WGS) entry which is preliminary data.</text>
</comment>
<reference evidence="1" key="1">
    <citation type="submission" date="2019-08" db="EMBL/GenBank/DDBJ databases">
        <authorList>
            <person name="Kucharzyk K."/>
            <person name="Murdoch R.W."/>
            <person name="Higgins S."/>
            <person name="Loffler F."/>
        </authorList>
    </citation>
    <scope>NUCLEOTIDE SEQUENCE</scope>
</reference>
<name>A0A644T252_9ZZZZ</name>
<protein>
    <submittedName>
        <fullName evidence="1">Uncharacterized protein</fullName>
    </submittedName>
</protein>
<evidence type="ECO:0000313" key="1">
    <source>
        <dbReference type="EMBL" id="MPL60914.1"/>
    </source>
</evidence>
<dbReference type="AlphaFoldDB" id="A0A644T252"/>
<gene>
    <name evidence="1" type="ORF">SDC9_06478</name>
</gene>